<dbReference type="PANTHER" id="PTHR13817">
    <property type="entry name" value="TITIN"/>
    <property type="match status" value="1"/>
</dbReference>
<dbReference type="Pfam" id="PF13927">
    <property type="entry name" value="Ig_3"/>
    <property type="match status" value="1"/>
</dbReference>
<dbReference type="EMBL" id="BMAW01021391">
    <property type="protein sequence ID" value="GFT72647.1"/>
    <property type="molecule type" value="Genomic_DNA"/>
</dbReference>
<evidence type="ECO:0000259" key="2">
    <source>
        <dbReference type="PROSITE" id="PS50835"/>
    </source>
</evidence>
<dbReference type="Pfam" id="PF07679">
    <property type="entry name" value="I-set"/>
    <property type="match status" value="5"/>
</dbReference>
<protein>
    <submittedName>
        <fullName evidence="3">Titin</fullName>
    </submittedName>
</protein>
<name>A0A8X6PIJ5_NEPPI</name>
<dbReference type="Proteomes" id="UP000887013">
    <property type="component" value="Unassembled WGS sequence"/>
</dbReference>
<dbReference type="InterPro" id="IPR036179">
    <property type="entry name" value="Ig-like_dom_sf"/>
</dbReference>
<dbReference type="AlphaFoldDB" id="A0A8X6PIJ5"/>
<keyword evidence="1" id="KW-0677">Repeat</keyword>
<dbReference type="FunFam" id="2.60.40.10:FF:000333">
    <property type="entry name" value="Down syndrome cell adhesion molecule"/>
    <property type="match status" value="2"/>
</dbReference>
<comment type="caution">
    <text evidence="3">The sequence shown here is derived from an EMBL/GenBank/DDBJ whole genome shotgun (WGS) entry which is preliminary data.</text>
</comment>
<feature type="domain" description="Ig-like" evidence="2">
    <location>
        <begin position="5"/>
        <end position="90"/>
    </location>
</feature>
<keyword evidence="4" id="KW-1185">Reference proteome</keyword>
<dbReference type="InterPro" id="IPR003598">
    <property type="entry name" value="Ig_sub2"/>
</dbReference>
<dbReference type="InterPro" id="IPR013098">
    <property type="entry name" value="Ig_I-set"/>
</dbReference>
<dbReference type="PANTHER" id="PTHR13817:SF166">
    <property type="entry name" value="NEURONAL IGCAM-RELATED"/>
    <property type="match status" value="1"/>
</dbReference>
<dbReference type="FunFam" id="2.60.40.10:FF:000719">
    <property type="entry name" value="nephrin isoform X1"/>
    <property type="match status" value="1"/>
</dbReference>
<dbReference type="InterPro" id="IPR003599">
    <property type="entry name" value="Ig_sub"/>
</dbReference>
<evidence type="ECO:0000313" key="4">
    <source>
        <dbReference type="Proteomes" id="UP000887013"/>
    </source>
</evidence>
<dbReference type="SMART" id="SM00408">
    <property type="entry name" value="IGc2"/>
    <property type="match status" value="6"/>
</dbReference>
<dbReference type="FunFam" id="2.60.40.10:FF:000104">
    <property type="entry name" value="Down syndrome cell adhesion molecule b"/>
    <property type="match status" value="1"/>
</dbReference>
<dbReference type="SUPFAM" id="SSF48726">
    <property type="entry name" value="Immunoglobulin"/>
    <property type="match status" value="6"/>
</dbReference>
<dbReference type="GO" id="GO:0045202">
    <property type="term" value="C:synapse"/>
    <property type="evidence" value="ECO:0007669"/>
    <property type="project" value="TreeGrafter"/>
</dbReference>
<dbReference type="Gene3D" id="2.60.40.10">
    <property type="entry name" value="Immunoglobulins"/>
    <property type="match status" value="6"/>
</dbReference>
<dbReference type="InterPro" id="IPR007110">
    <property type="entry name" value="Ig-like_dom"/>
</dbReference>
<dbReference type="InterPro" id="IPR050964">
    <property type="entry name" value="Striated_Muscle_Regulatory"/>
</dbReference>
<feature type="domain" description="Ig-like" evidence="2">
    <location>
        <begin position="190"/>
        <end position="276"/>
    </location>
</feature>
<reference evidence="3" key="1">
    <citation type="submission" date="2020-08" db="EMBL/GenBank/DDBJ databases">
        <title>Multicomponent nature underlies the extraordinary mechanical properties of spider dragline silk.</title>
        <authorList>
            <person name="Kono N."/>
            <person name="Nakamura H."/>
            <person name="Mori M."/>
            <person name="Yoshida Y."/>
            <person name="Ohtoshi R."/>
            <person name="Malay A.D."/>
            <person name="Moran D.A.P."/>
            <person name="Tomita M."/>
            <person name="Numata K."/>
            <person name="Arakawa K."/>
        </authorList>
    </citation>
    <scope>NUCLEOTIDE SEQUENCE</scope>
</reference>
<feature type="domain" description="Ig-like" evidence="2">
    <location>
        <begin position="375"/>
        <end position="462"/>
    </location>
</feature>
<evidence type="ECO:0000256" key="1">
    <source>
        <dbReference type="ARBA" id="ARBA00022737"/>
    </source>
</evidence>
<proteinExistence type="predicted"/>
<dbReference type="SMART" id="SM00409">
    <property type="entry name" value="IG"/>
    <property type="match status" value="6"/>
</dbReference>
<organism evidence="3 4">
    <name type="scientific">Nephila pilipes</name>
    <name type="common">Giant wood spider</name>
    <name type="synonym">Nephila maculata</name>
    <dbReference type="NCBI Taxonomy" id="299642"/>
    <lineage>
        <taxon>Eukaryota</taxon>
        <taxon>Metazoa</taxon>
        <taxon>Ecdysozoa</taxon>
        <taxon>Arthropoda</taxon>
        <taxon>Chelicerata</taxon>
        <taxon>Arachnida</taxon>
        <taxon>Araneae</taxon>
        <taxon>Araneomorphae</taxon>
        <taxon>Entelegynae</taxon>
        <taxon>Araneoidea</taxon>
        <taxon>Nephilidae</taxon>
        <taxon>Nephila</taxon>
    </lineage>
</organism>
<feature type="domain" description="Ig-like" evidence="2">
    <location>
        <begin position="96"/>
        <end position="185"/>
    </location>
</feature>
<accession>A0A8X6PIJ5</accession>
<dbReference type="GO" id="GO:0007156">
    <property type="term" value="P:homophilic cell adhesion via plasma membrane adhesion molecules"/>
    <property type="evidence" value="ECO:0007669"/>
    <property type="project" value="TreeGrafter"/>
</dbReference>
<dbReference type="PROSITE" id="PS50835">
    <property type="entry name" value="IG_LIKE"/>
    <property type="match status" value="6"/>
</dbReference>
<dbReference type="InterPro" id="IPR013783">
    <property type="entry name" value="Ig-like_fold"/>
</dbReference>
<feature type="domain" description="Ig-like" evidence="2">
    <location>
        <begin position="281"/>
        <end position="370"/>
    </location>
</feature>
<gene>
    <name evidence="3" type="primary">TTN</name>
    <name evidence="3" type="ORF">NPIL_1841</name>
</gene>
<dbReference type="OrthoDB" id="5982258at2759"/>
<sequence>MITAPSRWVTEPIDVEVMEGESASLICVAEGQPLPKYSWNKIEDKIISILSNGKDGNLTFQRVMTENAGKYICKAENGVGDGLRKTVNLIVHGHSPKIQPFSVSDVLNEGESAKLGCVLSKGDGPFTFKWYRDNKEIKNDSQVEINNFKDVSFLIVSKVTAYSSGNYTCQVQNSAGKDSYSASLVVNAPPKWVKEPNNIEGLVDSFVTLDCQVSGYPPPIITWTYLNEALGVEKTLATAKNGSLILSKLLADDEGEYLCKAENNVDVTLKKIITVTVLGVPQIQPFIFPTRLSEGSSAKILCNILHGKRPVDFQWLKDGKILQPTRHTEISKHDDFSMLTVNKIKAKDAGNYSCNVKNSIGTSSHTAILVVEAPPFWVQTPHDLTGVYGSRVFMECAAAGSPKPQITWYKGNDVIRNEAGRVVAHGNGTLHINIMSEKDEGLYRCTAHNGVGDGISKEIKIVVNVPARFDEKFTVITVKKGDSASIRCEAVGDQPLSVIWRKDSKELRKINGGRYEIFETLTPKGLKSELVLREADRTDGQLYTCLTENPYGKDERSIKLLVMGIVFV</sequence>
<evidence type="ECO:0000313" key="3">
    <source>
        <dbReference type="EMBL" id="GFT72647.1"/>
    </source>
</evidence>
<dbReference type="GO" id="GO:0007416">
    <property type="term" value="P:synapse assembly"/>
    <property type="evidence" value="ECO:0007669"/>
    <property type="project" value="TreeGrafter"/>
</dbReference>
<feature type="domain" description="Ig-like" evidence="2">
    <location>
        <begin position="466"/>
        <end position="559"/>
    </location>
</feature>